<feature type="compositionally biased region" description="Acidic residues" evidence="1">
    <location>
        <begin position="255"/>
        <end position="295"/>
    </location>
</feature>
<dbReference type="Pfam" id="PF02992">
    <property type="entry name" value="Transposase_21"/>
    <property type="match status" value="1"/>
</dbReference>
<dbReference type="AlphaFoldDB" id="A0AAE1HJQ5"/>
<evidence type="ECO:0000256" key="1">
    <source>
        <dbReference type="SAM" id="MobiDB-lite"/>
    </source>
</evidence>
<protein>
    <submittedName>
        <fullName evidence="2">Halomucin</fullName>
    </submittedName>
</protein>
<feature type="compositionally biased region" description="Polar residues" evidence="1">
    <location>
        <begin position="191"/>
        <end position="209"/>
    </location>
</feature>
<sequence>MGDSQNTGNSVREKLIQLYHERLSKRYKRYYDPESSEQIPPTPAKMLCQREDEGRDKQPLCQYGLHGEQNEDEQSLHTAGSHEDASSSGTEVFSPNSKSHSTEATTDQEGNDDNDGSNIEIEDEVLSDNECSLGQSEISSRSHHSSCECESSDHLGNSDFDEHSDFETEPLTDQDEHSSSDHDVEEDFTVRDSNQMAVRSYHLKTTVSSREGYVPASSSHSSRTAINQEMSKDGDEDGINEDNIGDDGSDKEYDNSEDNEENEDSDDDNGDNEEEECDNSDESDEEEDTTEDDSEQLFNEGDNMNQGHNEAHDAPPDFVHGNRADRVPVRDHFPRQQRKQCLIDLINGDYSEPVDAGTDITRSDLLYMALGTAKQNNFTNKAFNDSVQLLNNIFTAPVLPVSSLRLDSILIDKNGVKLYFYCHSCQNPFGELDYENIKTKLCENELCGAVNKISDLREAHYFVMFDISHAIEVLFNRSDILDKLWKPADAVNKSQPGFISDIHDGTMYRDFARRVSDYTECVISLHFCTDGAPLFKSSKTSIWPIMFCVNELPPVLRMKNILLGGLWFGKSQPPMNLLLVPLSEQAVTLSNGFQILVKNEPVDMRAFIIGCCVDSGARGKVQGIKSHGGYYGCNWCEIKGLYLDGSVKYPMTEECPHKRTHGKMLRLINKLFGQVEEDLSDDERSQERQTDDEYFGVQDASPLINVPMFDMVSGFFVDPMHLLDLGITKAHLVRWLEEPGDFNISDSIDEIDKRLLSLRPPLEFRRMPRKLNERARAKARELNNWLLYCMYPVLCGILPQKYLKLWLFFAQAVYLLSQSVIPYSHVNTADALLKHFIYISQQYYGETCMVFNMHLLTHLAEHVARWGPLWATSAYCFENFNGFLLKIVRSQNGIAHQIIRALSWRQSLDIIEPFVSEKAKHFVKSLTKQRKNSVEVDGCLLLGNSSQFSPSDEERWFCDGLGYDIASCEEYAQLAKNNCVFSKPQPHSKRNNSVAQLMDKSIVLIRKFVHDRLREKVFMFASKVLTESCISMPRGIQLDLSDHCVRKVIHVEDELCCLSSADLKIVCFYSECGNGNFVTPLANVCNAF</sequence>
<accession>A0AAE1HJQ5</accession>
<feature type="compositionally biased region" description="Polar residues" evidence="1">
    <location>
        <begin position="216"/>
        <end position="229"/>
    </location>
</feature>
<keyword evidence="3" id="KW-1185">Reference proteome</keyword>
<feature type="region of interest" description="Disordered" evidence="1">
    <location>
        <begin position="29"/>
        <end position="324"/>
    </location>
</feature>
<name>A0AAE1HJQ5_9NEOP</name>
<evidence type="ECO:0000313" key="3">
    <source>
        <dbReference type="Proteomes" id="UP001219518"/>
    </source>
</evidence>
<feature type="compositionally biased region" description="Basic and acidic residues" evidence="1">
    <location>
        <begin position="309"/>
        <end position="324"/>
    </location>
</feature>
<feature type="compositionally biased region" description="Acidic residues" evidence="1">
    <location>
        <begin position="234"/>
        <end position="247"/>
    </location>
</feature>
<comment type="caution">
    <text evidence="2">The sequence shown here is derived from an EMBL/GenBank/DDBJ whole genome shotgun (WGS) entry which is preliminary data.</text>
</comment>
<proteinExistence type="predicted"/>
<feature type="compositionally biased region" description="Basic and acidic residues" evidence="1">
    <location>
        <begin position="48"/>
        <end position="58"/>
    </location>
</feature>
<feature type="compositionally biased region" description="Polar residues" evidence="1">
    <location>
        <begin position="86"/>
        <end position="108"/>
    </location>
</feature>
<gene>
    <name evidence="2" type="ORF">KUF71_012041</name>
</gene>
<dbReference type="InterPro" id="IPR004242">
    <property type="entry name" value="Transposase_21"/>
</dbReference>
<reference evidence="2" key="2">
    <citation type="journal article" date="2023" name="BMC Genomics">
        <title>Pest status, molecular evolution, and epigenetic factors derived from the genome assembly of Frankliniella fusca, a thysanopteran phytovirus vector.</title>
        <authorList>
            <person name="Catto M.A."/>
            <person name="Labadie P.E."/>
            <person name="Jacobson A.L."/>
            <person name="Kennedy G.G."/>
            <person name="Srinivasan R."/>
            <person name="Hunt B.G."/>
        </authorList>
    </citation>
    <scope>NUCLEOTIDE SEQUENCE</scope>
    <source>
        <strain evidence="2">PL_HMW_Pooled</strain>
    </source>
</reference>
<dbReference type="PANTHER" id="PTHR46579:SF1">
    <property type="entry name" value="F5_8 TYPE C DOMAIN-CONTAINING PROTEIN"/>
    <property type="match status" value="1"/>
</dbReference>
<reference evidence="2" key="1">
    <citation type="submission" date="2021-07" db="EMBL/GenBank/DDBJ databases">
        <authorList>
            <person name="Catto M.A."/>
            <person name="Jacobson A."/>
            <person name="Kennedy G."/>
            <person name="Labadie P."/>
            <person name="Hunt B.G."/>
            <person name="Srinivasan R."/>
        </authorList>
    </citation>
    <scope>NUCLEOTIDE SEQUENCE</scope>
    <source>
        <strain evidence="2">PL_HMW_Pooled</strain>
        <tissue evidence="2">Head</tissue>
    </source>
</reference>
<dbReference type="EMBL" id="JAHWGI010001099">
    <property type="protein sequence ID" value="KAK3922584.1"/>
    <property type="molecule type" value="Genomic_DNA"/>
</dbReference>
<dbReference type="Proteomes" id="UP001219518">
    <property type="component" value="Unassembled WGS sequence"/>
</dbReference>
<organism evidence="2 3">
    <name type="scientific">Frankliniella fusca</name>
    <dbReference type="NCBI Taxonomy" id="407009"/>
    <lineage>
        <taxon>Eukaryota</taxon>
        <taxon>Metazoa</taxon>
        <taxon>Ecdysozoa</taxon>
        <taxon>Arthropoda</taxon>
        <taxon>Hexapoda</taxon>
        <taxon>Insecta</taxon>
        <taxon>Pterygota</taxon>
        <taxon>Neoptera</taxon>
        <taxon>Paraneoptera</taxon>
        <taxon>Thysanoptera</taxon>
        <taxon>Terebrantia</taxon>
        <taxon>Thripoidea</taxon>
        <taxon>Thripidae</taxon>
        <taxon>Frankliniella</taxon>
    </lineage>
</organism>
<feature type="compositionally biased region" description="Acidic residues" evidence="1">
    <location>
        <begin position="109"/>
        <end position="127"/>
    </location>
</feature>
<dbReference type="PANTHER" id="PTHR46579">
    <property type="entry name" value="F5/8 TYPE C DOMAIN-CONTAINING PROTEIN-RELATED"/>
    <property type="match status" value="1"/>
</dbReference>
<evidence type="ECO:0000313" key="2">
    <source>
        <dbReference type="EMBL" id="KAK3922584.1"/>
    </source>
</evidence>